<protein>
    <submittedName>
        <fullName evidence="2">Uncharacterized protein</fullName>
    </submittedName>
</protein>
<keyword evidence="3" id="KW-1185">Reference proteome</keyword>
<dbReference type="EMBL" id="SWJQ01000634">
    <property type="protein sequence ID" value="TRZ12007.1"/>
    <property type="molecule type" value="Genomic_DNA"/>
</dbReference>
<name>A0A8K1G5H5_9PASS</name>
<accession>A0A8K1G5H5</accession>
<sequence>MSLWSCSPAFTNSPGSLVRFPDDWKLASVTPVHKKNGKEDPSNYRPVSLTSVPGK</sequence>
<organism evidence="2 3">
    <name type="scientific">Zosterops borbonicus</name>
    <dbReference type="NCBI Taxonomy" id="364589"/>
    <lineage>
        <taxon>Eukaryota</taxon>
        <taxon>Metazoa</taxon>
        <taxon>Chordata</taxon>
        <taxon>Craniata</taxon>
        <taxon>Vertebrata</taxon>
        <taxon>Euteleostomi</taxon>
        <taxon>Archelosauria</taxon>
        <taxon>Archosauria</taxon>
        <taxon>Dinosauria</taxon>
        <taxon>Saurischia</taxon>
        <taxon>Theropoda</taxon>
        <taxon>Coelurosauria</taxon>
        <taxon>Aves</taxon>
        <taxon>Neognathae</taxon>
        <taxon>Neoaves</taxon>
        <taxon>Telluraves</taxon>
        <taxon>Australaves</taxon>
        <taxon>Passeriformes</taxon>
        <taxon>Sylvioidea</taxon>
        <taxon>Zosteropidae</taxon>
        <taxon>Zosterops</taxon>
    </lineage>
</organism>
<proteinExistence type="predicted"/>
<dbReference type="OrthoDB" id="445826at2759"/>
<dbReference type="AlphaFoldDB" id="A0A8K1G5H5"/>
<feature type="region of interest" description="Disordered" evidence="1">
    <location>
        <begin position="31"/>
        <end position="55"/>
    </location>
</feature>
<evidence type="ECO:0000313" key="3">
    <source>
        <dbReference type="Proteomes" id="UP000796761"/>
    </source>
</evidence>
<comment type="caution">
    <text evidence="2">The sequence shown here is derived from an EMBL/GenBank/DDBJ whole genome shotgun (WGS) entry which is preliminary data.</text>
</comment>
<evidence type="ECO:0000256" key="1">
    <source>
        <dbReference type="SAM" id="MobiDB-lite"/>
    </source>
</evidence>
<gene>
    <name evidence="2" type="ORF">HGM15179_015104</name>
</gene>
<feature type="non-terminal residue" evidence="2">
    <location>
        <position position="55"/>
    </location>
</feature>
<reference evidence="2" key="1">
    <citation type="submission" date="2019-04" db="EMBL/GenBank/DDBJ databases">
        <title>Genome assembly of Zosterops borbonicus 15179.</title>
        <authorList>
            <person name="Leroy T."/>
            <person name="Anselmetti Y."/>
            <person name="Tilak M.-K."/>
            <person name="Nabholz B."/>
        </authorList>
    </citation>
    <scope>NUCLEOTIDE SEQUENCE</scope>
    <source>
        <strain evidence="2">HGM_15179</strain>
        <tissue evidence="2">Muscle</tissue>
    </source>
</reference>
<evidence type="ECO:0000313" key="2">
    <source>
        <dbReference type="EMBL" id="TRZ12007.1"/>
    </source>
</evidence>
<dbReference type="Proteomes" id="UP000796761">
    <property type="component" value="Unassembled WGS sequence"/>
</dbReference>